<dbReference type="NCBIfam" id="TIGR00147">
    <property type="entry name" value="YegS/Rv2252/BmrU family lipid kinase"/>
    <property type="match status" value="1"/>
</dbReference>
<dbReference type="InterPro" id="IPR016064">
    <property type="entry name" value="NAD/diacylglycerol_kinase_sf"/>
</dbReference>
<dbReference type="GO" id="GO:0016301">
    <property type="term" value="F:kinase activity"/>
    <property type="evidence" value="ECO:0007669"/>
    <property type="project" value="UniProtKB-KW"/>
</dbReference>
<keyword evidence="4" id="KW-0547">Nucleotide-binding</keyword>
<evidence type="ECO:0000313" key="11">
    <source>
        <dbReference type="EMBL" id="NYD57134.1"/>
    </source>
</evidence>
<dbReference type="PANTHER" id="PTHR12358:SF54">
    <property type="entry name" value="SPHINGOSINE KINASE RELATED PROTEIN"/>
    <property type="match status" value="1"/>
</dbReference>
<evidence type="ECO:0000256" key="3">
    <source>
        <dbReference type="ARBA" id="ARBA00022679"/>
    </source>
</evidence>
<keyword evidence="9" id="KW-1133">Transmembrane helix</keyword>
<comment type="caution">
    <text evidence="11">The sequence shown here is derived from an EMBL/GenBank/DDBJ whole genome shotgun (WGS) entry which is preliminary data.</text>
</comment>
<feature type="transmembrane region" description="Helical" evidence="9">
    <location>
        <begin position="90"/>
        <end position="112"/>
    </location>
</feature>
<dbReference type="SUPFAM" id="SSF111331">
    <property type="entry name" value="NAD kinase/diacylglycerol kinase-like"/>
    <property type="match status" value="1"/>
</dbReference>
<proteinExistence type="inferred from homology"/>
<evidence type="ECO:0000256" key="7">
    <source>
        <dbReference type="ARBA" id="ARBA00023209"/>
    </source>
</evidence>
<feature type="transmembrane region" description="Helical" evidence="9">
    <location>
        <begin position="160"/>
        <end position="178"/>
    </location>
</feature>
<keyword evidence="8" id="KW-1208">Phospholipid metabolism</keyword>
<dbReference type="RefSeq" id="WP_179614940.1">
    <property type="nucleotide sequence ID" value="NZ_CP059163.1"/>
</dbReference>
<evidence type="ECO:0000256" key="5">
    <source>
        <dbReference type="ARBA" id="ARBA00022777"/>
    </source>
</evidence>
<evidence type="ECO:0000256" key="4">
    <source>
        <dbReference type="ARBA" id="ARBA00022741"/>
    </source>
</evidence>
<dbReference type="Pfam" id="PF00781">
    <property type="entry name" value="DAGK_cat"/>
    <property type="match status" value="1"/>
</dbReference>
<dbReference type="SMART" id="SM00014">
    <property type="entry name" value="acidPPc"/>
    <property type="match status" value="1"/>
</dbReference>
<dbReference type="SMART" id="SM00046">
    <property type="entry name" value="DAGKc"/>
    <property type="match status" value="1"/>
</dbReference>
<dbReference type="InterPro" id="IPR017438">
    <property type="entry name" value="ATP-NAD_kinase_N"/>
</dbReference>
<sequence length="524" mass="55404">MLDRSRYVLLSWAAACFAVFALLALAVSGGWGPLSGLDGRGEPLAADAVDADWLQGPLRVVETALGTIAMTVLTVLLAVAMFVRGHRRAAAYAVAVMSLTALATTGLKLLVARDRPDWQLEAGSLSSNAFPSGHASSTAAYATVGVVLAIMLVRRLGTRRLVYVAAALLVVVAGLDRVLLGRHYATDVVAGVLLGVGVGLLVLALYSPLPRSHAVKAEPLPEAIPTQRCLAVVLNPIKVEDEGAFRHTVSTMAREAGWSEPTWHLTTIEDPGTGMAAEAAVAGADMVLVCGGDGTVREVCAELAGTGIPVGIVPAGTGNLLARNLGIPLYLRAAIDVALTGQDRAIDMVAVEGDGIEGTHFMVMAGMGFDAAIMEGVNEDIKKRVGWLAYVLSGLKSLMFPAMKVEVSVDGGEFTTHRARTVVVGNVGFLQAGMPLLPDATIDDGQLDVVILHPRNFLAWIPLAWRVLLKRKHTDELVDRKTGASVVVRTKDETPRQLDGDSIGPGRELRMECIHGRLLVRVPR</sequence>
<dbReference type="PANTHER" id="PTHR12358">
    <property type="entry name" value="SPHINGOSINE KINASE"/>
    <property type="match status" value="1"/>
</dbReference>
<keyword evidence="6" id="KW-0067">ATP-binding</keyword>
<comment type="similarity">
    <text evidence="2">Belongs to the diacylglycerol/lipid kinase family.</text>
</comment>
<dbReference type="Proteomes" id="UP000516957">
    <property type="component" value="Unassembled WGS sequence"/>
</dbReference>
<dbReference type="Pfam" id="PF19279">
    <property type="entry name" value="YegS_C"/>
    <property type="match status" value="1"/>
</dbReference>
<evidence type="ECO:0000256" key="2">
    <source>
        <dbReference type="ARBA" id="ARBA00005983"/>
    </source>
</evidence>
<dbReference type="InterPro" id="IPR050187">
    <property type="entry name" value="Lipid_Phosphate_FormReg"/>
</dbReference>
<dbReference type="GO" id="GO:0008654">
    <property type="term" value="P:phospholipid biosynthetic process"/>
    <property type="evidence" value="ECO:0007669"/>
    <property type="project" value="UniProtKB-KW"/>
</dbReference>
<dbReference type="InterPro" id="IPR000326">
    <property type="entry name" value="PAP2/HPO"/>
</dbReference>
<dbReference type="InterPro" id="IPR036938">
    <property type="entry name" value="PAP2/HPO_sf"/>
</dbReference>
<reference evidence="11 12" key="1">
    <citation type="submission" date="2020-07" db="EMBL/GenBank/DDBJ databases">
        <title>Sequencing the genomes of 1000 actinobacteria strains.</title>
        <authorList>
            <person name="Klenk H.-P."/>
        </authorList>
    </citation>
    <scope>NUCLEOTIDE SEQUENCE [LARGE SCALE GENOMIC DNA]</scope>
    <source>
        <strain evidence="11 12">DSM 18965</strain>
    </source>
</reference>
<keyword evidence="5 11" id="KW-0418">Kinase</keyword>
<keyword evidence="9" id="KW-0812">Transmembrane</keyword>
<accession>A0A7Y9F016</accession>
<dbReference type="Gene3D" id="1.20.144.10">
    <property type="entry name" value="Phosphatidic acid phosphatase type 2/haloperoxidase"/>
    <property type="match status" value="1"/>
</dbReference>
<comment type="cofactor">
    <cofactor evidence="1">
        <name>Mg(2+)</name>
        <dbReference type="ChEBI" id="CHEBI:18420"/>
    </cofactor>
</comment>
<evidence type="ECO:0000256" key="6">
    <source>
        <dbReference type="ARBA" id="ARBA00022840"/>
    </source>
</evidence>
<dbReference type="InterPro" id="IPR045540">
    <property type="entry name" value="YegS/DAGK_C"/>
</dbReference>
<evidence type="ECO:0000256" key="1">
    <source>
        <dbReference type="ARBA" id="ARBA00001946"/>
    </source>
</evidence>
<dbReference type="Pfam" id="PF01569">
    <property type="entry name" value="PAP2"/>
    <property type="match status" value="1"/>
</dbReference>
<feature type="domain" description="DAGKc" evidence="10">
    <location>
        <begin position="225"/>
        <end position="355"/>
    </location>
</feature>
<evidence type="ECO:0000256" key="9">
    <source>
        <dbReference type="SAM" id="Phobius"/>
    </source>
</evidence>
<keyword evidence="9" id="KW-0472">Membrane</keyword>
<name>A0A7Y9F016_9ACTN</name>
<dbReference type="SUPFAM" id="SSF48317">
    <property type="entry name" value="Acid phosphatase/Vanadium-dependent haloperoxidase"/>
    <property type="match status" value="1"/>
</dbReference>
<keyword evidence="7" id="KW-0444">Lipid biosynthesis</keyword>
<protein>
    <submittedName>
        <fullName evidence="11">YegS/Rv2252/BmrU family lipid kinase</fullName>
    </submittedName>
</protein>
<gene>
    <name evidence="11" type="ORF">BKA08_001372</name>
</gene>
<dbReference type="InterPro" id="IPR001206">
    <property type="entry name" value="Diacylglycerol_kinase_cat_dom"/>
</dbReference>
<feature type="transmembrane region" description="Helical" evidence="9">
    <location>
        <begin position="60"/>
        <end position="83"/>
    </location>
</feature>
<dbReference type="PROSITE" id="PS50146">
    <property type="entry name" value="DAGK"/>
    <property type="match status" value="1"/>
</dbReference>
<keyword evidence="3" id="KW-0808">Transferase</keyword>
<evidence type="ECO:0000313" key="12">
    <source>
        <dbReference type="Proteomes" id="UP000516957"/>
    </source>
</evidence>
<dbReference type="Gene3D" id="2.60.200.40">
    <property type="match status" value="1"/>
</dbReference>
<keyword evidence="12" id="KW-1185">Reference proteome</keyword>
<dbReference type="Gene3D" id="3.40.50.10330">
    <property type="entry name" value="Probable inorganic polyphosphate/atp-NAD kinase, domain 1"/>
    <property type="match status" value="1"/>
</dbReference>
<feature type="transmembrane region" description="Helical" evidence="9">
    <location>
        <begin position="184"/>
        <end position="206"/>
    </location>
</feature>
<keyword evidence="7" id="KW-0594">Phospholipid biosynthesis</keyword>
<dbReference type="EMBL" id="JACCBE010000001">
    <property type="protein sequence ID" value="NYD57134.1"/>
    <property type="molecule type" value="Genomic_DNA"/>
</dbReference>
<feature type="transmembrane region" description="Helical" evidence="9">
    <location>
        <begin position="132"/>
        <end position="153"/>
    </location>
</feature>
<organism evidence="11 12">
    <name type="scientific">Nocardioides marinisabuli</name>
    <dbReference type="NCBI Taxonomy" id="419476"/>
    <lineage>
        <taxon>Bacteria</taxon>
        <taxon>Bacillati</taxon>
        <taxon>Actinomycetota</taxon>
        <taxon>Actinomycetes</taxon>
        <taxon>Propionibacteriales</taxon>
        <taxon>Nocardioidaceae</taxon>
        <taxon>Nocardioides</taxon>
    </lineage>
</organism>
<keyword evidence="7" id="KW-0443">Lipid metabolism</keyword>
<dbReference type="InterPro" id="IPR005218">
    <property type="entry name" value="Diacylglycerol/lipid_kinase"/>
</dbReference>
<dbReference type="AlphaFoldDB" id="A0A7Y9F016"/>
<evidence type="ECO:0000256" key="8">
    <source>
        <dbReference type="ARBA" id="ARBA00023264"/>
    </source>
</evidence>
<evidence type="ECO:0000259" key="10">
    <source>
        <dbReference type="PROSITE" id="PS50146"/>
    </source>
</evidence>
<dbReference type="GO" id="GO:0005524">
    <property type="term" value="F:ATP binding"/>
    <property type="evidence" value="ECO:0007669"/>
    <property type="project" value="UniProtKB-KW"/>
</dbReference>